<dbReference type="Gene3D" id="2.60.120.200">
    <property type="match status" value="1"/>
</dbReference>
<feature type="transmembrane region" description="Helical" evidence="2">
    <location>
        <begin position="493"/>
        <end position="512"/>
    </location>
</feature>
<protein>
    <submittedName>
        <fullName evidence="3">Uncharacterized protein</fullName>
    </submittedName>
</protein>
<feature type="transmembrane region" description="Helical" evidence="2">
    <location>
        <begin position="310"/>
        <end position="330"/>
    </location>
</feature>
<reference evidence="3" key="1">
    <citation type="submission" date="2021-01" db="EMBL/GenBank/DDBJ databases">
        <title>Whole genome shotgun sequence of Dactylosporangium siamense NBRC 106093.</title>
        <authorList>
            <person name="Komaki H."/>
            <person name="Tamura T."/>
        </authorList>
    </citation>
    <scope>NUCLEOTIDE SEQUENCE</scope>
    <source>
        <strain evidence="3">NBRC 106093</strain>
    </source>
</reference>
<keyword evidence="2" id="KW-0812">Transmembrane</keyword>
<dbReference type="GO" id="GO:0140359">
    <property type="term" value="F:ABC-type transporter activity"/>
    <property type="evidence" value="ECO:0007669"/>
    <property type="project" value="InterPro"/>
</dbReference>
<dbReference type="GO" id="GO:0005886">
    <property type="term" value="C:plasma membrane"/>
    <property type="evidence" value="ECO:0007669"/>
    <property type="project" value="UniProtKB-SubCell"/>
</dbReference>
<dbReference type="RefSeq" id="WP_203851773.1">
    <property type="nucleotide sequence ID" value="NZ_BAAAVW010000014.1"/>
</dbReference>
<proteinExistence type="predicted"/>
<keyword evidence="4" id="KW-1185">Reference proteome</keyword>
<comment type="caution">
    <text evidence="3">The sequence shown here is derived from an EMBL/GenBank/DDBJ whole genome shotgun (WGS) entry which is preliminary data.</text>
</comment>
<name>A0A919UFZ9_9ACTN</name>
<evidence type="ECO:0000256" key="1">
    <source>
        <dbReference type="SAM" id="MobiDB-lite"/>
    </source>
</evidence>
<feature type="transmembrane region" description="Helical" evidence="2">
    <location>
        <begin position="351"/>
        <end position="377"/>
    </location>
</feature>
<feature type="transmembrane region" description="Helical" evidence="2">
    <location>
        <begin position="428"/>
        <end position="450"/>
    </location>
</feature>
<feature type="transmembrane region" description="Helical" evidence="2">
    <location>
        <begin position="21"/>
        <end position="41"/>
    </location>
</feature>
<accession>A0A919UFZ9</accession>
<keyword evidence="2" id="KW-1133">Transmembrane helix</keyword>
<evidence type="ECO:0000313" key="3">
    <source>
        <dbReference type="EMBL" id="GIG50125.1"/>
    </source>
</evidence>
<dbReference type="EMBL" id="BONQ01000128">
    <property type="protein sequence ID" value="GIG50125.1"/>
    <property type="molecule type" value="Genomic_DNA"/>
</dbReference>
<dbReference type="AlphaFoldDB" id="A0A919UFZ9"/>
<evidence type="ECO:0000313" key="4">
    <source>
        <dbReference type="Proteomes" id="UP000660611"/>
    </source>
</evidence>
<dbReference type="Proteomes" id="UP000660611">
    <property type="component" value="Unassembled WGS sequence"/>
</dbReference>
<sequence length="517" mass="52346">MSAYARLVHAEWTKFRTVRGWVIGMLVAAAVIVGFGLFPGMEGTCRGANVCGLPVGPEGQEVTDVFTFVHRPLTGDGTITARVASMTGARPDLTDSGTGDVAGVVPWAKAGLIVKDGTRPGSAYAAVMLTGAHGVRLQHNYVHDLAGSTTSAATPRWLRLTRAGDRVTALESADGVSWTGIGTVRLTGLPATAEVGLFVTSPQFTKVINASSASGAPSKATAGFDQITTTGGWPAGTWTVATGGDPDAVGGPGAPGGPGDPDVGNRGPAGGSRPNGAEETGGGFTVTGSGDIAPAVAGAAGLGTSISQTLVGTFAGLVLVVVIGAMMMTGEYRRGLIRTSLTAAPRRMTALAAKATVLGGVAFGIGLAAAAVVIMFGPDILRGNGIYVHHVSLATEVRVVAGTGALLAVAAVLALAFGVLLRRGTVAVTVAIVATVLPYLLSMTVLPIAAGEWLLRLTPAAAFAVQQSTPRYAQVDGLYTPSNGFFPLTPSEGFGVLLAWAVAGLAFAAYRFRRRDV</sequence>
<organism evidence="3 4">
    <name type="scientific">Dactylosporangium siamense</name>
    <dbReference type="NCBI Taxonomy" id="685454"/>
    <lineage>
        <taxon>Bacteria</taxon>
        <taxon>Bacillati</taxon>
        <taxon>Actinomycetota</taxon>
        <taxon>Actinomycetes</taxon>
        <taxon>Micromonosporales</taxon>
        <taxon>Micromonosporaceae</taxon>
        <taxon>Dactylosporangium</taxon>
    </lineage>
</organism>
<feature type="transmembrane region" description="Helical" evidence="2">
    <location>
        <begin position="397"/>
        <end position="421"/>
    </location>
</feature>
<gene>
    <name evidence="3" type="ORF">Dsi01nite_081660</name>
</gene>
<evidence type="ECO:0000256" key="2">
    <source>
        <dbReference type="SAM" id="Phobius"/>
    </source>
</evidence>
<feature type="region of interest" description="Disordered" evidence="1">
    <location>
        <begin position="211"/>
        <end position="285"/>
    </location>
</feature>
<keyword evidence="2" id="KW-0472">Membrane</keyword>
<feature type="compositionally biased region" description="Gly residues" evidence="1">
    <location>
        <begin position="250"/>
        <end position="259"/>
    </location>
</feature>
<dbReference type="Pfam" id="PF12679">
    <property type="entry name" value="ABC2_membrane_2"/>
    <property type="match status" value="1"/>
</dbReference>
<feature type="compositionally biased region" description="Low complexity" evidence="1">
    <location>
        <begin position="228"/>
        <end position="249"/>
    </location>
</feature>